<dbReference type="EMBL" id="KV417695">
    <property type="protein sequence ID" value="KZP09660.1"/>
    <property type="molecule type" value="Genomic_DNA"/>
</dbReference>
<protein>
    <recommendedName>
        <fullName evidence="4">Retrotransposon Copia-like N-terminal domain-containing protein</fullName>
    </recommendedName>
</protein>
<keyword evidence="3" id="KW-1185">Reference proteome</keyword>
<dbReference type="Proteomes" id="UP000076532">
    <property type="component" value="Unassembled WGS sequence"/>
</dbReference>
<name>A0A165YKL6_9AGAM</name>
<gene>
    <name evidence="2" type="ORF">FIBSPDRAFT_759637</name>
</gene>
<sequence>MTSYSGLPNFAQLTETNYPDWNVTAKAFLQSQKLLRLVNGGQTKPSQASPASTENTKAIEYWDDRSERACGILMMSLSPGQKTHITNRWVTDLQQSDDPVAIWTALKGVHENQIPGNRFNAYDDLFSIRKEPDAPSHHPHHAHRTSHAPYQSPSPHCLTSALPSMTWYYDLQCIVLILALPDVCATFTSTKYI</sequence>
<organism evidence="2 3">
    <name type="scientific">Athelia psychrophila</name>
    <dbReference type="NCBI Taxonomy" id="1759441"/>
    <lineage>
        <taxon>Eukaryota</taxon>
        <taxon>Fungi</taxon>
        <taxon>Dikarya</taxon>
        <taxon>Basidiomycota</taxon>
        <taxon>Agaricomycotina</taxon>
        <taxon>Agaricomycetes</taxon>
        <taxon>Agaricomycetidae</taxon>
        <taxon>Atheliales</taxon>
        <taxon>Atheliaceae</taxon>
        <taxon>Athelia</taxon>
    </lineage>
</organism>
<accession>A0A165YKL6</accession>
<evidence type="ECO:0008006" key="4">
    <source>
        <dbReference type="Google" id="ProtNLM"/>
    </source>
</evidence>
<proteinExistence type="predicted"/>
<dbReference type="AlphaFoldDB" id="A0A165YKL6"/>
<dbReference type="STRING" id="436010.A0A165YKL6"/>
<feature type="compositionally biased region" description="Basic residues" evidence="1">
    <location>
        <begin position="137"/>
        <end position="146"/>
    </location>
</feature>
<feature type="region of interest" description="Disordered" evidence="1">
    <location>
        <begin position="130"/>
        <end position="153"/>
    </location>
</feature>
<evidence type="ECO:0000313" key="2">
    <source>
        <dbReference type="EMBL" id="KZP09660.1"/>
    </source>
</evidence>
<evidence type="ECO:0000313" key="3">
    <source>
        <dbReference type="Proteomes" id="UP000076532"/>
    </source>
</evidence>
<reference evidence="2 3" key="1">
    <citation type="journal article" date="2016" name="Mol. Biol. Evol.">
        <title>Comparative Genomics of Early-Diverging Mushroom-Forming Fungi Provides Insights into the Origins of Lignocellulose Decay Capabilities.</title>
        <authorList>
            <person name="Nagy L.G."/>
            <person name="Riley R."/>
            <person name="Tritt A."/>
            <person name="Adam C."/>
            <person name="Daum C."/>
            <person name="Floudas D."/>
            <person name="Sun H."/>
            <person name="Yadav J.S."/>
            <person name="Pangilinan J."/>
            <person name="Larsson K.H."/>
            <person name="Matsuura K."/>
            <person name="Barry K."/>
            <person name="Labutti K."/>
            <person name="Kuo R."/>
            <person name="Ohm R.A."/>
            <person name="Bhattacharya S.S."/>
            <person name="Shirouzu T."/>
            <person name="Yoshinaga Y."/>
            <person name="Martin F.M."/>
            <person name="Grigoriev I.V."/>
            <person name="Hibbett D.S."/>
        </authorList>
    </citation>
    <scope>NUCLEOTIDE SEQUENCE [LARGE SCALE GENOMIC DNA]</scope>
    <source>
        <strain evidence="2 3">CBS 109695</strain>
    </source>
</reference>
<dbReference type="Pfam" id="PF14223">
    <property type="entry name" value="Retrotran_gag_2"/>
    <property type="match status" value="1"/>
</dbReference>
<dbReference type="OrthoDB" id="3257543at2759"/>
<evidence type="ECO:0000256" key="1">
    <source>
        <dbReference type="SAM" id="MobiDB-lite"/>
    </source>
</evidence>